<evidence type="ECO:0000313" key="1">
    <source>
        <dbReference type="EMBL" id="QNG54715.1"/>
    </source>
</evidence>
<protein>
    <submittedName>
        <fullName evidence="1">Ester cyclase</fullName>
    </submittedName>
</protein>
<dbReference type="KEGG" id="ppel:H6H00_13015"/>
<proteinExistence type="predicted"/>
<dbReference type="Pfam" id="PF07366">
    <property type="entry name" value="SnoaL"/>
    <property type="match status" value="1"/>
</dbReference>
<reference evidence="1 2" key="1">
    <citation type="submission" date="2020-08" db="EMBL/GenBank/DDBJ databases">
        <authorList>
            <person name="Mo P."/>
        </authorList>
    </citation>
    <scope>NUCLEOTIDE SEQUENCE [LARGE SCALE GENOMIC DNA]</scope>
    <source>
        <strain evidence="1 2">CGMCC 4.1532</strain>
    </source>
</reference>
<organism evidence="1 2">
    <name type="scientific">Pseudonocardia petroleophila</name>
    <dbReference type="NCBI Taxonomy" id="37331"/>
    <lineage>
        <taxon>Bacteria</taxon>
        <taxon>Bacillati</taxon>
        <taxon>Actinomycetota</taxon>
        <taxon>Actinomycetes</taxon>
        <taxon>Pseudonocardiales</taxon>
        <taxon>Pseudonocardiaceae</taxon>
        <taxon>Pseudonocardia</taxon>
    </lineage>
</organism>
<name>A0A7G7MPK4_9PSEU</name>
<dbReference type="InterPro" id="IPR009959">
    <property type="entry name" value="Cyclase_SnoaL-like"/>
</dbReference>
<dbReference type="GO" id="GO:0030638">
    <property type="term" value="P:polyketide metabolic process"/>
    <property type="evidence" value="ECO:0007669"/>
    <property type="project" value="InterPro"/>
</dbReference>
<evidence type="ECO:0000313" key="2">
    <source>
        <dbReference type="Proteomes" id="UP000515728"/>
    </source>
</evidence>
<dbReference type="RefSeq" id="WP_185721516.1">
    <property type="nucleotide sequence ID" value="NZ_BAAAWI010000001.1"/>
</dbReference>
<gene>
    <name evidence="1" type="ORF">H6H00_13015</name>
</gene>
<dbReference type="InterPro" id="IPR032710">
    <property type="entry name" value="NTF2-like_dom_sf"/>
</dbReference>
<accession>A0A7G7MPK4</accession>
<dbReference type="Gene3D" id="3.10.450.50">
    <property type="match status" value="1"/>
</dbReference>
<dbReference type="PANTHER" id="PTHR38436">
    <property type="entry name" value="POLYKETIDE CYCLASE SNOAL-LIKE DOMAIN"/>
    <property type="match status" value="1"/>
</dbReference>
<keyword evidence="2" id="KW-1185">Reference proteome</keyword>
<dbReference type="SUPFAM" id="SSF54427">
    <property type="entry name" value="NTF2-like"/>
    <property type="match status" value="1"/>
</dbReference>
<dbReference type="PANTHER" id="PTHR38436:SF1">
    <property type="entry name" value="ESTER CYCLASE"/>
    <property type="match status" value="1"/>
</dbReference>
<dbReference type="EMBL" id="CP060131">
    <property type="protein sequence ID" value="QNG54715.1"/>
    <property type="molecule type" value="Genomic_DNA"/>
</dbReference>
<dbReference type="Proteomes" id="UP000515728">
    <property type="component" value="Chromosome"/>
</dbReference>
<sequence>MSDHATTIATAVGRLNAGDVDGYVTTLYHPHATFHGFPAEVGTDRDGITAFFRALVDAVPDTCVTARDLLVDGDRVAVRFALTGTHRGGLLGADGTGQAVDVEGITVLRFEGDRVAERWNRLDDLALLTQLGLLPAPVTA</sequence>
<dbReference type="AlphaFoldDB" id="A0A7G7MPK4"/>